<keyword evidence="2" id="KW-0808">Transferase</keyword>
<protein>
    <submittedName>
        <fullName evidence="7">Calcium-dependent protein kinase 12 (OsCDPK12) (OsCPK12)</fullName>
    </submittedName>
</protein>
<evidence type="ECO:0000256" key="1">
    <source>
        <dbReference type="ARBA" id="ARBA00022527"/>
    </source>
</evidence>
<dbReference type="Gene3D" id="1.10.510.10">
    <property type="entry name" value="Transferase(Phosphotransferase) domain 1"/>
    <property type="match status" value="1"/>
</dbReference>
<gene>
    <name evidence="7" type="ORF">SCF082_LOCUS8100</name>
</gene>
<sequence length="913" mass="103056">MLLPSFERRPQNWENFVAESPQNRLEHLKEEFFGDYSSYHAEYPNATLLALSGLCARGEEALLEHWTQKRDDGSLLIIDLLRASTGPARISFCSALRCLELPLGHKLLRSADSSGVTIRVVLSGLPETRLLLAQYGTFLSRFDVVDHELLHQSETCRVQVAQDVVDSKEVVLKLMNDQGRFEREVKARKSHWFNGMVDMLEPEGLGDELAKNRCVVLPKGSKSLFDAISTERFAGHDMARIRTVAWELATLVHALHTEGRLIHADLKPRNIMRMNTPPNSTFKDGRDGSMELTADPDAPLDLAGQSEWKLIDFDASVMIGKALTEKFSSGYVPPEQMRVVRRMKGKVDKVEFAANHMPEASPAVDVWSFGVILFELLSGTSLFHVDKTDDNLVEERDELELINWLTVDRVRMKRIEKNFMDRPELADLVRSGKDLVRMCLQGDPVERISFEEMLREHPFFDGLATDGQASKGFATAGLETDGRATDASPDVTTVSKMSAKDGRRISSRILSLRRRITSRQWQAVNNVLAKGKRKKAKTAAATTSEEPLTSSMSPMTDVEELQRYHFFLSYMQAEAAGVVKDLWASLLHARCSTWLDMLANDVTTPGMRRGVALADTFLMVLTESVLTRPFCLMELFVALEQCKRLIFVVEEDSRFKSVDHRHPLPWVSGDESKDAKAKAEIMEGLRKLEEPAEEVLKAVEDLFAGEYSKVTSLAYRRRGFESDAMVRQIMDCARLVHATENRDKGRPVRTDPDNVAMLAKEGSAMGLELKRALTKRIGADVPLINEPGHQEPEVLLVFLEEGLLSSSKNKQFLHRWVVEERRPFLIVQHSWWGSRGAKAAQEELDSELYTELFVNTEILPYRPAGSIESKLPNFIAAHEHHALVAELHFRSGICFVDEPHKKQLSSVQQVRPR</sequence>
<keyword evidence="8" id="KW-1185">Reference proteome</keyword>
<keyword evidence="1" id="KW-0723">Serine/threonine-protein kinase</keyword>
<comment type="caution">
    <text evidence="7">The sequence shown here is derived from an EMBL/GenBank/DDBJ whole genome shotgun (WGS) entry which is preliminary data.</text>
</comment>
<feature type="non-terminal residue" evidence="7">
    <location>
        <position position="913"/>
    </location>
</feature>
<dbReference type="PROSITE" id="PS50011">
    <property type="entry name" value="PROTEIN_KINASE_DOM"/>
    <property type="match status" value="1"/>
</dbReference>
<dbReference type="InterPro" id="IPR035897">
    <property type="entry name" value="Toll_tir_struct_dom_sf"/>
</dbReference>
<dbReference type="SUPFAM" id="SSF52200">
    <property type="entry name" value="Toll/Interleukin receptor TIR domain"/>
    <property type="match status" value="1"/>
</dbReference>
<name>A0ABP0INU0_9DINO</name>
<dbReference type="Proteomes" id="UP001642464">
    <property type="component" value="Unassembled WGS sequence"/>
</dbReference>
<evidence type="ECO:0000256" key="4">
    <source>
        <dbReference type="ARBA" id="ARBA00022777"/>
    </source>
</evidence>
<evidence type="ECO:0000259" key="6">
    <source>
        <dbReference type="PROSITE" id="PS50011"/>
    </source>
</evidence>
<dbReference type="GO" id="GO:0016301">
    <property type="term" value="F:kinase activity"/>
    <property type="evidence" value="ECO:0007669"/>
    <property type="project" value="UniProtKB-KW"/>
</dbReference>
<dbReference type="InterPro" id="IPR000157">
    <property type="entry name" value="TIR_dom"/>
</dbReference>
<dbReference type="Gene3D" id="3.40.50.10140">
    <property type="entry name" value="Toll/interleukin-1 receptor homology (TIR) domain"/>
    <property type="match status" value="1"/>
</dbReference>
<dbReference type="Pfam" id="PF13676">
    <property type="entry name" value="TIR_2"/>
    <property type="match status" value="1"/>
</dbReference>
<proteinExistence type="predicted"/>
<keyword evidence="5" id="KW-0067">ATP-binding</keyword>
<dbReference type="InterPro" id="IPR011009">
    <property type="entry name" value="Kinase-like_dom_sf"/>
</dbReference>
<accession>A0ABP0INU0</accession>
<evidence type="ECO:0000313" key="7">
    <source>
        <dbReference type="EMBL" id="CAK9004265.1"/>
    </source>
</evidence>
<dbReference type="InterPro" id="IPR050205">
    <property type="entry name" value="CDPK_Ser/Thr_kinases"/>
</dbReference>
<organism evidence="7 8">
    <name type="scientific">Durusdinium trenchii</name>
    <dbReference type="NCBI Taxonomy" id="1381693"/>
    <lineage>
        <taxon>Eukaryota</taxon>
        <taxon>Sar</taxon>
        <taxon>Alveolata</taxon>
        <taxon>Dinophyceae</taxon>
        <taxon>Suessiales</taxon>
        <taxon>Symbiodiniaceae</taxon>
        <taxon>Durusdinium</taxon>
    </lineage>
</organism>
<keyword evidence="3" id="KW-0547">Nucleotide-binding</keyword>
<reference evidence="7 8" key="1">
    <citation type="submission" date="2024-02" db="EMBL/GenBank/DDBJ databases">
        <authorList>
            <person name="Chen Y."/>
            <person name="Shah S."/>
            <person name="Dougan E. K."/>
            <person name="Thang M."/>
            <person name="Chan C."/>
        </authorList>
    </citation>
    <scope>NUCLEOTIDE SEQUENCE [LARGE SCALE GENOMIC DNA]</scope>
</reference>
<evidence type="ECO:0000256" key="3">
    <source>
        <dbReference type="ARBA" id="ARBA00022741"/>
    </source>
</evidence>
<dbReference type="EMBL" id="CAXAMM010004609">
    <property type="protein sequence ID" value="CAK9004265.1"/>
    <property type="molecule type" value="Genomic_DNA"/>
</dbReference>
<dbReference type="Pfam" id="PF00069">
    <property type="entry name" value="Pkinase"/>
    <property type="match status" value="1"/>
</dbReference>
<dbReference type="SUPFAM" id="SSF56112">
    <property type="entry name" value="Protein kinase-like (PK-like)"/>
    <property type="match status" value="1"/>
</dbReference>
<evidence type="ECO:0000256" key="2">
    <source>
        <dbReference type="ARBA" id="ARBA00022679"/>
    </source>
</evidence>
<evidence type="ECO:0000313" key="8">
    <source>
        <dbReference type="Proteomes" id="UP001642464"/>
    </source>
</evidence>
<dbReference type="SMART" id="SM00220">
    <property type="entry name" value="S_TKc"/>
    <property type="match status" value="1"/>
</dbReference>
<evidence type="ECO:0000256" key="5">
    <source>
        <dbReference type="ARBA" id="ARBA00022840"/>
    </source>
</evidence>
<keyword evidence="4 7" id="KW-0418">Kinase</keyword>
<feature type="domain" description="Protein kinase" evidence="6">
    <location>
        <begin position="127"/>
        <end position="460"/>
    </location>
</feature>
<dbReference type="InterPro" id="IPR000719">
    <property type="entry name" value="Prot_kinase_dom"/>
</dbReference>
<dbReference type="PANTHER" id="PTHR24349">
    <property type="entry name" value="SERINE/THREONINE-PROTEIN KINASE"/>
    <property type="match status" value="1"/>
</dbReference>